<accession>A0A0C1FUA6</accession>
<comment type="caution">
    <text evidence="1">The sequence shown here is derived from an EMBL/GenBank/DDBJ whole genome shotgun (WGS) entry which is preliminary data.</text>
</comment>
<keyword evidence="2" id="KW-1185">Reference proteome</keyword>
<reference evidence="1 2" key="1">
    <citation type="submission" date="2014-10" db="EMBL/GenBank/DDBJ databases">
        <title>Pedobacter Kyungheensis.</title>
        <authorList>
            <person name="Anderson B.M."/>
            <person name="Newman J.D."/>
        </authorList>
    </citation>
    <scope>NUCLEOTIDE SEQUENCE [LARGE SCALE GENOMIC DNA]</scope>
    <source>
        <strain evidence="1 2">KACC 16221</strain>
    </source>
</reference>
<name>A0A0C1FUA6_9SPHI</name>
<dbReference type="OrthoDB" id="768069at2"/>
<proteinExistence type="predicted"/>
<dbReference type="RefSeq" id="WP_039471065.1">
    <property type="nucleotide sequence ID" value="NZ_JSYN01000002.1"/>
</dbReference>
<evidence type="ECO:0000313" key="2">
    <source>
        <dbReference type="Proteomes" id="UP000031246"/>
    </source>
</evidence>
<dbReference type="AlphaFoldDB" id="A0A0C1FUA6"/>
<organism evidence="1 2">
    <name type="scientific">Pedobacter kyungheensis</name>
    <dbReference type="NCBI Taxonomy" id="1069985"/>
    <lineage>
        <taxon>Bacteria</taxon>
        <taxon>Pseudomonadati</taxon>
        <taxon>Bacteroidota</taxon>
        <taxon>Sphingobacteriia</taxon>
        <taxon>Sphingobacteriales</taxon>
        <taxon>Sphingobacteriaceae</taxon>
        <taxon>Pedobacter</taxon>
    </lineage>
</organism>
<protein>
    <submittedName>
        <fullName evidence="1">Uncharacterized protein</fullName>
    </submittedName>
</protein>
<dbReference type="Proteomes" id="UP000031246">
    <property type="component" value="Unassembled WGS sequence"/>
</dbReference>
<sequence length="137" mass="15344">MKTLICLLFGLVLANTAYSQKKNIDYQYFREGKTYYAFSLFSDAVKAPGNLMLDFTTKAKFSKIEKISLKAGGVEVKLKFGVRTDLIQSDNPEQKAYPVIFNASDIIAKNLSCDGQITFKLDNGETYTLPFNACLIK</sequence>
<gene>
    <name evidence="1" type="ORF">OC25_01685</name>
</gene>
<evidence type="ECO:0000313" key="1">
    <source>
        <dbReference type="EMBL" id="KIA96492.1"/>
    </source>
</evidence>
<dbReference type="EMBL" id="JSYN01000002">
    <property type="protein sequence ID" value="KIA96492.1"/>
    <property type="molecule type" value="Genomic_DNA"/>
</dbReference>